<keyword evidence="1" id="KW-0238">DNA-binding</keyword>
<dbReference type="InParanoid" id="A0A165HNU5"/>
<dbReference type="PANTHER" id="PTHR34605:SF3">
    <property type="entry name" value="P CELL-TYPE AGGLUTINATION PROTEIN MAP4-LIKE-RELATED"/>
    <property type="match status" value="1"/>
</dbReference>
<dbReference type="Gene3D" id="1.10.443.10">
    <property type="entry name" value="Intergrase catalytic core"/>
    <property type="match status" value="1"/>
</dbReference>
<accession>A0A165HNU5</accession>
<dbReference type="GeneID" id="63828920"/>
<dbReference type="STRING" id="1314785.A0A165HNU5"/>
<dbReference type="SUPFAM" id="SSF47823">
    <property type="entry name" value="lambda integrase-like, N-terminal domain"/>
    <property type="match status" value="1"/>
</dbReference>
<dbReference type="InterPro" id="IPR013762">
    <property type="entry name" value="Integrase-like_cat_sf"/>
</dbReference>
<feature type="compositionally biased region" description="Polar residues" evidence="3">
    <location>
        <begin position="1"/>
        <end position="35"/>
    </location>
</feature>
<dbReference type="GO" id="GO:0003677">
    <property type="term" value="F:DNA binding"/>
    <property type="evidence" value="ECO:0007669"/>
    <property type="project" value="UniProtKB-KW"/>
</dbReference>
<keyword evidence="2" id="KW-0233">DNA recombination</keyword>
<name>A0A165HNU5_9APHY</name>
<dbReference type="InterPro" id="IPR011010">
    <property type="entry name" value="DNA_brk_join_enz"/>
</dbReference>
<feature type="region of interest" description="Disordered" evidence="3">
    <location>
        <begin position="1"/>
        <end position="61"/>
    </location>
</feature>
<organism evidence="4 5">
    <name type="scientific">Laetiporus sulphureus 93-53</name>
    <dbReference type="NCBI Taxonomy" id="1314785"/>
    <lineage>
        <taxon>Eukaryota</taxon>
        <taxon>Fungi</taxon>
        <taxon>Dikarya</taxon>
        <taxon>Basidiomycota</taxon>
        <taxon>Agaricomycotina</taxon>
        <taxon>Agaricomycetes</taxon>
        <taxon>Polyporales</taxon>
        <taxon>Laetiporus</taxon>
    </lineage>
</organism>
<dbReference type="Proteomes" id="UP000076871">
    <property type="component" value="Unassembled WGS sequence"/>
</dbReference>
<reference evidence="4 5" key="1">
    <citation type="journal article" date="2016" name="Mol. Biol. Evol.">
        <title>Comparative Genomics of Early-Diverging Mushroom-Forming Fungi Provides Insights into the Origins of Lignocellulose Decay Capabilities.</title>
        <authorList>
            <person name="Nagy L.G."/>
            <person name="Riley R."/>
            <person name="Tritt A."/>
            <person name="Adam C."/>
            <person name="Daum C."/>
            <person name="Floudas D."/>
            <person name="Sun H."/>
            <person name="Yadav J.S."/>
            <person name="Pangilinan J."/>
            <person name="Larsson K.H."/>
            <person name="Matsuura K."/>
            <person name="Barry K."/>
            <person name="Labutti K."/>
            <person name="Kuo R."/>
            <person name="Ohm R.A."/>
            <person name="Bhattacharya S.S."/>
            <person name="Shirouzu T."/>
            <person name="Yoshinaga Y."/>
            <person name="Martin F.M."/>
            <person name="Grigoriev I.V."/>
            <person name="Hibbett D.S."/>
        </authorList>
    </citation>
    <scope>NUCLEOTIDE SEQUENCE [LARGE SCALE GENOMIC DNA]</scope>
    <source>
        <strain evidence="4 5">93-53</strain>
    </source>
</reference>
<gene>
    <name evidence="4" type="ORF">LAESUDRAFT_754515</name>
</gene>
<dbReference type="OrthoDB" id="3263117at2759"/>
<evidence type="ECO:0000256" key="3">
    <source>
        <dbReference type="SAM" id="MobiDB-lite"/>
    </source>
</evidence>
<dbReference type="InterPro" id="IPR010998">
    <property type="entry name" value="Integrase_recombinase_N"/>
</dbReference>
<protein>
    <submittedName>
        <fullName evidence="4">DNA breaking-rejoining enzyme</fullName>
    </submittedName>
</protein>
<dbReference type="EMBL" id="KV427606">
    <property type="protein sequence ID" value="KZT11986.1"/>
    <property type="molecule type" value="Genomic_DNA"/>
</dbReference>
<keyword evidence="5" id="KW-1185">Reference proteome</keyword>
<dbReference type="SUPFAM" id="SSF56349">
    <property type="entry name" value="DNA breaking-rejoining enzymes"/>
    <property type="match status" value="1"/>
</dbReference>
<proteinExistence type="predicted"/>
<dbReference type="GO" id="GO:0015074">
    <property type="term" value="P:DNA integration"/>
    <property type="evidence" value="ECO:0007669"/>
    <property type="project" value="InterPro"/>
</dbReference>
<dbReference type="PANTHER" id="PTHR34605">
    <property type="entry name" value="PHAGE_INTEGRASE DOMAIN-CONTAINING PROTEIN"/>
    <property type="match status" value="1"/>
</dbReference>
<dbReference type="InterPro" id="IPR052925">
    <property type="entry name" value="Phage_Integrase-like_Recomb"/>
</dbReference>
<sequence length="388" mass="42494">MPKSTSSPASARADATTQGEGTCAVSATQADSSLPRNLALRTKKTARKPKPGLSVSSSALRPHVPASDRLALWRTPHGIQYRQNITASLPLDSTTALFRVLFSGLEEETRSNYGTALVRFAQFCDLHHIPESSRMPAPEFLLAAFIAQWHGRITRTTVDNWLSGLHFWHSIHSAPWHGGELVRIACKAISKAVPATPTRPKRPPVPLDHLHALRSGLDLTDAFDAAVYACACVAFWSVCRLGELTVPSAELINPRYHILRARVPQFRTLACGVEYTTLKIPWSKSTCQDGTVIIVSHLDDPTSPVPALRHHLAANATVPTHAPFFAYETASGGWAPLTRTWFLERCNKVWTSAGLQSVTGHSFRMGDATELLLRGIPLDVVAVQGRWK</sequence>
<evidence type="ECO:0000313" key="5">
    <source>
        <dbReference type="Proteomes" id="UP000076871"/>
    </source>
</evidence>
<dbReference type="Gene3D" id="1.10.150.130">
    <property type="match status" value="1"/>
</dbReference>
<evidence type="ECO:0000256" key="2">
    <source>
        <dbReference type="ARBA" id="ARBA00023172"/>
    </source>
</evidence>
<evidence type="ECO:0000256" key="1">
    <source>
        <dbReference type="ARBA" id="ARBA00023125"/>
    </source>
</evidence>
<dbReference type="RefSeq" id="XP_040769634.1">
    <property type="nucleotide sequence ID" value="XM_040911892.1"/>
</dbReference>
<evidence type="ECO:0000313" key="4">
    <source>
        <dbReference type="EMBL" id="KZT11986.1"/>
    </source>
</evidence>
<dbReference type="AlphaFoldDB" id="A0A165HNU5"/>
<dbReference type="GO" id="GO:0006310">
    <property type="term" value="P:DNA recombination"/>
    <property type="evidence" value="ECO:0007669"/>
    <property type="project" value="UniProtKB-KW"/>
</dbReference>
<feature type="compositionally biased region" description="Basic residues" evidence="3">
    <location>
        <begin position="41"/>
        <end position="50"/>
    </location>
</feature>